<feature type="signal peptide" evidence="8">
    <location>
        <begin position="1"/>
        <end position="21"/>
    </location>
</feature>
<feature type="transmembrane region" description="Helical" evidence="7">
    <location>
        <begin position="57"/>
        <end position="77"/>
    </location>
</feature>
<keyword evidence="4 7" id="KW-1133">Transmembrane helix</keyword>
<comment type="caution">
    <text evidence="10">The sequence shown here is derived from an EMBL/GenBank/DDBJ whole genome shotgun (WGS) entry which is preliminary data.</text>
</comment>
<keyword evidence="6" id="KW-0653">Protein transport</keyword>
<name>A0A9D1NIE6_9BACT</name>
<reference evidence="10" key="1">
    <citation type="submission" date="2020-10" db="EMBL/GenBank/DDBJ databases">
        <authorList>
            <person name="Gilroy R."/>
        </authorList>
    </citation>
    <scope>NUCLEOTIDE SEQUENCE</scope>
    <source>
        <strain evidence="10">10669</strain>
    </source>
</reference>
<keyword evidence="5 7" id="KW-0472">Membrane</keyword>
<dbReference type="AlphaFoldDB" id="A0A9D1NIE6"/>
<evidence type="ECO:0000256" key="6">
    <source>
        <dbReference type="RuleBase" id="RU004057"/>
    </source>
</evidence>
<evidence type="ECO:0000256" key="4">
    <source>
        <dbReference type="ARBA" id="ARBA00022989"/>
    </source>
</evidence>
<evidence type="ECO:0000259" key="9">
    <source>
        <dbReference type="Pfam" id="PF01618"/>
    </source>
</evidence>
<keyword evidence="3 7" id="KW-0812">Transmembrane</keyword>
<evidence type="ECO:0000256" key="7">
    <source>
        <dbReference type="SAM" id="Phobius"/>
    </source>
</evidence>
<evidence type="ECO:0000313" key="11">
    <source>
        <dbReference type="Proteomes" id="UP000886812"/>
    </source>
</evidence>
<evidence type="ECO:0000313" key="10">
    <source>
        <dbReference type="EMBL" id="HIV03778.1"/>
    </source>
</evidence>
<dbReference type="GO" id="GO:0005886">
    <property type="term" value="C:plasma membrane"/>
    <property type="evidence" value="ECO:0007669"/>
    <property type="project" value="UniProtKB-SubCell"/>
</dbReference>
<organism evidence="10 11">
    <name type="scientific">Candidatus Spyradosoma merdigallinarum</name>
    <dbReference type="NCBI Taxonomy" id="2840950"/>
    <lineage>
        <taxon>Bacteria</taxon>
        <taxon>Pseudomonadati</taxon>
        <taxon>Verrucomicrobiota</taxon>
        <taxon>Opitutia</taxon>
        <taxon>Opitutia incertae sedis</taxon>
        <taxon>Candidatus Spyradosoma</taxon>
    </lineage>
</organism>
<feature type="transmembrane region" description="Helical" evidence="7">
    <location>
        <begin position="153"/>
        <end position="175"/>
    </location>
</feature>
<evidence type="ECO:0000256" key="1">
    <source>
        <dbReference type="ARBA" id="ARBA00004651"/>
    </source>
</evidence>
<dbReference type="GO" id="GO:0017038">
    <property type="term" value="P:protein import"/>
    <property type="evidence" value="ECO:0007669"/>
    <property type="project" value="TreeGrafter"/>
</dbReference>
<feature type="transmembrane region" description="Helical" evidence="7">
    <location>
        <begin position="195"/>
        <end position="221"/>
    </location>
</feature>
<dbReference type="InterPro" id="IPR050790">
    <property type="entry name" value="ExbB/TolQ_transport"/>
</dbReference>
<dbReference type="InterPro" id="IPR002898">
    <property type="entry name" value="MotA_ExbB_proton_chnl"/>
</dbReference>
<sequence>MKLRKLAHSLLPMLVIGAVLAPTFLYAQEAAEAAAETAAETVSEDSFLDTLKQGGWVMWFLLAASIALVWLTVDCFMRSMIKRMFPPAHVDQIRTLFQNGDYRGAYEYCKANPSTFTDVVRMGVVFLPDGKNMTEEAIFSEISRIKAGFDARISYLSVIGVCGPMIGLLGTVTGMKGAFGALGKEGVGGGGAGELAAHIGEVLVATASGIAVSIPAFFFFYMLRNRIATVIHDLQEVITGLFRKMPYEKFEGYQIGDEEIYAGMPNWVADEEAAPAEQPAEQQA</sequence>
<reference evidence="10" key="2">
    <citation type="journal article" date="2021" name="PeerJ">
        <title>Extensive microbial diversity within the chicken gut microbiome revealed by metagenomics and culture.</title>
        <authorList>
            <person name="Gilroy R."/>
            <person name="Ravi A."/>
            <person name="Getino M."/>
            <person name="Pursley I."/>
            <person name="Horton D.L."/>
            <person name="Alikhan N.F."/>
            <person name="Baker D."/>
            <person name="Gharbi K."/>
            <person name="Hall N."/>
            <person name="Watson M."/>
            <person name="Adriaenssens E.M."/>
            <person name="Foster-Nyarko E."/>
            <person name="Jarju S."/>
            <person name="Secka A."/>
            <person name="Antonio M."/>
            <person name="Oren A."/>
            <person name="Chaudhuri R.R."/>
            <person name="La Ragione R."/>
            <person name="Hildebrand F."/>
            <person name="Pallen M.J."/>
        </authorList>
    </citation>
    <scope>NUCLEOTIDE SEQUENCE</scope>
    <source>
        <strain evidence="10">10669</strain>
    </source>
</reference>
<dbReference type="Proteomes" id="UP000886812">
    <property type="component" value="Unassembled WGS sequence"/>
</dbReference>
<protein>
    <submittedName>
        <fullName evidence="10">MotA/TolQ/ExbB proton channel family protein</fullName>
    </submittedName>
</protein>
<dbReference type="PANTHER" id="PTHR30625">
    <property type="entry name" value="PROTEIN TOLQ"/>
    <property type="match status" value="1"/>
</dbReference>
<evidence type="ECO:0000256" key="8">
    <source>
        <dbReference type="SAM" id="SignalP"/>
    </source>
</evidence>
<dbReference type="PANTHER" id="PTHR30625:SF17">
    <property type="entry name" value="TOLQ-RELATED"/>
    <property type="match status" value="1"/>
</dbReference>
<comment type="similarity">
    <text evidence="6">Belongs to the exbB/tolQ family.</text>
</comment>
<comment type="subcellular location">
    <subcellularLocation>
        <location evidence="1">Cell membrane</location>
        <topology evidence="1">Multi-pass membrane protein</topology>
    </subcellularLocation>
    <subcellularLocation>
        <location evidence="6">Membrane</location>
        <topology evidence="6">Multi-pass membrane protein</topology>
    </subcellularLocation>
</comment>
<dbReference type="EMBL" id="DVOG01000036">
    <property type="protein sequence ID" value="HIV03778.1"/>
    <property type="molecule type" value="Genomic_DNA"/>
</dbReference>
<keyword evidence="2" id="KW-1003">Cell membrane</keyword>
<proteinExistence type="inferred from homology"/>
<evidence type="ECO:0000256" key="2">
    <source>
        <dbReference type="ARBA" id="ARBA00022475"/>
    </source>
</evidence>
<keyword evidence="8" id="KW-0732">Signal</keyword>
<feature type="chain" id="PRO_5039412399" evidence="8">
    <location>
        <begin position="22"/>
        <end position="284"/>
    </location>
</feature>
<evidence type="ECO:0000256" key="3">
    <source>
        <dbReference type="ARBA" id="ARBA00022692"/>
    </source>
</evidence>
<evidence type="ECO:0000256" key="5">
    <source>
        <dbReference type="ARBA" id="ARBA00023136"/>
    </source>
</evidence>
<gene>
    <name evidence="10" type="ORF">IAC75_01340</name>
</gene>
<dbReference type="Pfam" id="PF01618">
    <property type="entry name" value="MotA_ExbB"/>
    <property type="match status" value="1"/>
</dbReference>
<accession>A0A9D1NIE6</accession>
<feature type="domain" description="MotA/TolQ/ExbB proton channel" evidence="9">
    <location>
        <begin position="133"/>
        <end position="235"/>
    </location>
</feature>
<keyword evidence="6" id="KW-0813">Transport</keyword>